<reference evidence="2" key="1">
    <citation type="submission" date="2023-01" db="EMBL/GenBank/DDBJ databases">
        <title>The diversity of Class Acidimicrobiia in South China Sea sediment environments and the proposal of Iamia marina sp. nov., a novel species of the genus Iamia.</title>
        <authorList>
            <person name="He Y."/>
            <person name="Tian X."/>
        </authorList>
    </citation>
    <scope>NUCLEOTIDE SEQUENCE</scope>
    <source>
        <strain evidence="2">DSM 19957</strain>
    </source>
</reference>
<accession>A0AAE9YBD1</accession>
<dbReference type="RefSeq" id="WP_272737422.1">
    <property type="nucleotide sequence ID" value="NZ_CP116942.1"/>
</dbReference>
<dbReference type="AlphaFoldDB" id="A0AAE9YBD1"/>
<feature type="transmembrane region" description="Helical" evidence="1">
    <location>
        <begin position="6"/>
        <end position="28"/>
    </location>
</feature>
<proteinExistence type="predicted"/>
<keyword evidence="1" id="KW-1133">Transmembrane helix</keyword>
<organism evidence="2 3">
    <name type="scientific">Iamia majanohamensis</name>
    <dbReference type="NCBI Taxonomy" id="467976"/>
    <lineage>
        <taxon>Bacteria</taxon>
        <taxon>Bacillati</taxon>
        <taxon>Actinomycetota</taxon>
        <taxon>Acidimicrobiia</taxon>
        <taxon>Acidimicrobiales</taxon>
        <taxon>Iamiaceae</taxon>
        <taxon>Iamia</taxon>
    </lineage>
</organism>
<dbReference type="EMBL" id="CP116942">
    <property type="protein sequence ID" value="WCO67904.1"/>
    <property type="molecule type" value="Genomic_DNA"/>
</dbReference>
<evidence type="ECO:0000256" key="1">
    <source>
        <dbReference type="SAM" id="Phobius"/>
    </source>
</evidence>
<gene>
    <name evidence="2" type="ORF">PO878_04095</name>
</gene>
<dbReference type="Proteomes" id="UP001216390">
    <property type="component" value="Chromosome"/>
</dbReference>
<keyword evidence="3" id="KW-1185">Reference proteome</keyword>
<evidence type="ECO:0000313" key="2">
    <source>
        <dbReference type="EMBL" id="WCO67904.1"/>
    </source>
</evidence>
<keyword evidence="1" id="KW-0812">Transmembrane</keyword>
<dbReference type="KEGG" id="ima:PO878_04095"/>
<evidence type="ECO:0000313" key="3">
    <source>
        <dbReference type="Proteomes" id="UP001216390"/>
    </source>
</evidence>
<protein>
    <submittedName>
        <fullName evidence="2">Uncharacterized protein</fullName>
    </submittedName>
</protein>
<name>A0AAE9YBD1_9ACTN</name>
<sequence length="62" mass="7337">MMRYEGGGLALALAVVVALALLVGLWLFRPELRRWWGMERWRRCKPEAWEKPVIRRAARSTR</sequence>
<keyword evidence="1" id="KW-0472">Membrane</keyword>